<proteinExistence type="predicted"/>
<name>A0A0J8GSD9_9ALTE</name>
<dbReference type="PATRIC" id="fig|1513271.3.peg.1646"/>
<protein>
    <submittedName>
        <fullName evidence="1">Uncharacterized protein</fullName>
    </submittedName>
</protein>
<evidence type="ECO:0000313" key="2">
    <source>
        <dbReference type="Proteomes" id="UP000037600"/>
    </source>
</evidence>
<dbReference type="AlphaFoldDB" id="A0A0J8GSD9"/>
<keyword evidence="2" id="KW-1185">Reference proteome</keyword>
<comment type="caution">
    <text evidence="1">The sequence shown here is derived from an EMBL/GenBank/DDBJ whole genome shotgun (WGS) entry which is preliminary data.</text>
</comment>
<dbReference type="RefSeq" id="WP_048691465.1">
    <property type="nucleotide sequence ID" value="NZ_KQ130487.1"/>
</dbReference>
<dbReference type="OrthoDB" id="5871096at2"/>
<organism evidence="1 2">
    <name type="scientific">Catenovulum maritimum</name>
    <dbReference type="NCBI Taxonomy" id="1513271"/>
    <lineage>
        <taxon>Bacteria</taxon>
        <taxon>Pseudomonadati</taxon>
        <taxon>Pseudomonadota</taxon>
        <taxon>Gammaproteobacteria</taxon>
        <taxon>Alteromonadales</taxon>
        <taxon>Alteromonadaceae</taxon>
        <taxon>Catenovulum</taxon>
    </lineage>
</organism>
<sequence>MNLQKLKQAESYFLSQYPQGFASEEMKAIAKRHNISKLAEFSQTELAPDNFSQPERILDALIKIISRSSMVSLFEKPKFKDFIADLNTAEKIAFSDAYYQRLYGDEQLGFEQILDLLKQHKMAKWSIISVVPFYLKPNDEVFVKPTTAKGIIKHFELSDMIYKPTPSWAFYLQYQKLVAEVKANIDDRIKENNAAITGFLMMSI</sequence>
<evidence type="ECO:0000313" key="1">
    <source>
        <dbReference type="EMBL" id="KMT65642.1"/>
    </source>
</evidence>
<gene>
    <name evidence="1" type="ORF">XM47_08070</name>
</gene>
<accession>A0A0J8GSD9</accession>
<dbReference type="EMBL" id="LAZL01000010">
    <property type="protein sequence ID" value="KMT65642.1"/>
    <property type="molecule type" value="Genomic_DNA"/>
</dbReference>
<dbReference type="Proteomes" id="UP000037600">
    <property type="component" value="Unassembled WGS sequence"/>
</dbReference>
<reference evidence="1 2" key="1">
    <citation type="submission" date="2015-04" db="EMBL/GenBank/DDBJ databases">
        <title>Draft Genome Sequence of the Novel Agar-Digesting Marine Bacterium Q1.</title>
        <authorList>
            <person name="Li Y."/>
            <person name="Li D."/>
            <person name="Chen G."/>
            <person name="Du Z."/>
        </authorList>
    </citation>
    <scope>NUCLEOTIDE SEQUENCE [LARGE SCALE GENOMIC DNA]</scope>
    <source>
        <strain evidence="1 2">Q1</strain>
    </source>
</reference>